<dbReference type="SUPFAM" id="SSF51445">
    <property type="entry name" value="(Trans)glycosidases"/>
    <property type="match status" value="1"/>
</dbReference>
<evidence type="ECO:0000256" key="3">
    <source>
        <dbReference type="ARBA" id="ARBA00012754"/>
    </source>
</evidence>
<dbReference type="Gene3D" id="2.60.120.260">
    <property type="entry name" value="Galactose-binding domain-like"/>
    <property type="match status" value="1"/>
</dbReference>
<dbReference type="InterPro" id="IPR013783">
    <property type="entry name" value="Ig-like_fold"/>
</dbReference>
<dbReference type="EMBL" id="PVTF01000008">
    <property type="protein sequence ID" value="PRY38760.1"/>
    <property type="molecule type" value="Genomic_DNA"/>
</dbReference>
<dbReference type="GO" id="GO:0004567">
    <property type="term" value="F:beta-mannosidase activity"/>
    <property type="evidence" value="ECO:0007669"/>
    <property type="project" value="UniProtKB-EC"/>
</dbReference>
<dbReference type="PANTHER" id="PTHR43730">
    <property type="entry name" value="BETA-MANNOSIDASE"/>
    <property type="match status" value="1"/>
</dbReference>
<keyword evidence="9" id="KW-1185">Reference proteome</keyword>
<name>A0A2T0SZB6_9PSEU</name>
<dbReference type="InterPro" id="IPR050887">
    <property type="entry name" value="Beta-mannosidase_GH2"/>
</dbReference>
<gene>
    <name evidence="8" type="ORF">CLV43_108160</name>
</gene>
<dbReference type="EC" id="3.2.1.25" evidence="3"/>
<evidence type="ECO:0000313" key="8">
    <source>
        <dbReference type="EMBL" id="PRY38760.1"/>
    </source>
</evidence>
<comment type="caution">
    <text evidence="8">The sequence shown here is derived from an EMBL/GenBank/DDBJ whole genome shotgun (WGS) entry which is preliminary data.</text>
</comment>
<feature type="domain" description="Glycoside hydrolase family 2 immunoglobulin-like beta-sandwich" evidence="6">
    <location>
        <begin position="204"/>
        <end position="291"/>
    </location>
</feature>
<evidence type="ECO:0000259" key="7">
    <source>
        <dbReference type="Pfam" id="PF22666"/>
    </source>
</evidence>
<evidence type="ECO:0000256" key="5">
    <source>
        <dbReference type="ARBA" id="ARBA00023295"/>
    </source>
</evidence>
<organism evidence="8 9">
    <name type="scientific">Umezawaea tangerina</name>
    <dbReference type="NCBI Taxonomy" id="84725"/>
    <lineage>
        <taxon>Bacteria</taxon>
        <taxon>Bacillati</taxon>
        <taxon>Actinomycetota</taxon>
        <taxon>Actinomycetes</taxon>
        <taxon>Pseudonocardiales</taxon>
        <taxon>Pseudonocardiaceae</taxon>
        <taxon>Umezawaea</taxon>
    </lineage>
</organism>
<dbReference type="Pfam" id="PF22666">
    <property type="entry name" value="Glyco_hydro_2_N2"/>
    <property type="match status" value="1"/>
</dbReference>
<comment type="similarity">
    <text evidence="2">Belongs to the glycosyl hydrolase 2 family.</text>
</comment>
<dbReference type="RefSeq" id="WP_106190064.1">
    <property type="nucleotide sequence ID" value="NZ_PVTF01000008.1"/>
</dbReference>
<proteinExistence type="inferred from homology"/>
<accession>A0A2T0SZB6</accession>
<dbReference type="SUPFAM" id="SSF49303">
    <property type="entry name" value="beta-Galactosidase/glucuronidase domain"/>
    <property type="match status" value="1"/>
</dbReference>
<evidence type="ECO:0000259" key="6">
    <source>
        <dbReference type="Pfam" id="PF00703"/>
    </source>
</evidence>
<dbReference type="Proteomes" id="UP000239494">
    <property type="component" value="Unassembled WGS sequence"/>
</dbReference>
<dbReference type="InterPro" id="IPR006102">
    <property type="entry name" value="Ig-like_GH2"/>
</dbReference>
<feature type="domain" description="Beta-mannosidase-like galactose-binding" evidence="7">
    <location>
        <begin position="10"/>
        <end position="182"/>
    </location>
</feature>
<dbReference type="Pfam" id="PF00703">
    <property type="entry name" value="Glyco_hydro_2"/>
    <property type="match status" value="1"/>
</dbReference>
<evidence type="ECO:0000313" key="9">
    <source>
        <dbReference type="Proteomes" id="UP000239494"/>
    </source>
</evidence>
<evidence type="ECO:0000256" key="2">
    <source>
        <dbReference type="ARBA" id="ARBA00007401"/>
    </source>
</evidence>
<dbReference type="GO" id="GO:0006516">
    <property type="term" value="P:glycoprotein catabolic process"/>
    <property type="evidence" value="ECO:0007669"/>
    <property type="project" value="TreeGrafter"/>
</dbReference>
<keyword evidence="4" id="KW-0378">Hydrolase</keyword>
<dbReference type="InterPro" id="IPR036156">
    <property type="entry name" value="Beta-gal/glucu_dom_sf"/>
</dbReference>
<dbReference type="InterPro" id="IPR017853">
    <property type="entry name" value="GH"/>
</dbReference>
<evidence type="ECO:0000256" key="1">
    <source>
        <dbReference type="ARBA" id="ARBA00000829"/>
    </source>
</evidence>
<dbReference type="InterPro" id="IPR008979">
    <property type="entry name" value="Galactose-bd-like_sf"/>
</dbReference>
<reference evidence="8 9" key="1">
    <citation type="submission" date="2018-03" db="EMBL/GenBank/DDBJ databases">
        <title>Genomic Encyclopedia of Archaeal and Bacterial Type Strains, Phase II (KMG-II): from individual species to whole genera.</title>
        <authorList>
            <person name="Goeker M."/>
        </authorList>
    </citation>
    <scope>NUCLEOTIDE SEQUENCE [LARGE SCALE GENOMIC DNA]</scope>
    <source>
        <strain evidence="8 9">DSM 44720</strain>
    </source>
</reference>
<dbReference type="GO" id="GO:0005975">
    <property type="term" value="P:carbohydrate metabolic process"/>
    <property type="evidence" value="ECO:0007669"/>
    <property type="project" value="InterPro"/>
</dbReference>
<dbReference type="PANTHER" id="PTHR43730:SF1">
    <property type="entry name" value="BETA-MANNOSIDASE"/>
    <property type="match status" value="1"/>
</dbReference>
<dbReference type="Gene3D" id="2.60.40.10">
    <property type="entry name" value="Immunoglobulins"/>
    <property type="match status" value="1"/>
</dbReference>
<dbReference type="InterPro" id="IPR054593">
    <property type="entry name" value="Beta-mannosidase-like_N2"/>
</dbReference>
<protein>
    <recommendedName>
        <fullName evidence="3">beta-mannosidase</fullName>
        <ecNumber evidence="3">3.2.1.25</ecNumber>
    </recommendedName>
</protein>
<dbReference type="OrthoDB" id="9758603at2"/>
<dbReference type="AlphaFoldDB" id="A0A2T0SZB6"/>
<dbReference type="SUPFAM" id="SSF49785">
    <property type="entry name" value="Galactose-binding domain-like"/>
    <property type="match status" value="1"/>
</dbReference>
<comment type="catalytic activity">
    <reaction evidence="1">
        <text>Hydrolysis of terminal, non-reducing beta-D-mannose residues in beta-D-mannosides.</text>
        <dbReference type="EC" id="3.2.1.25"/>
    </reaction>
</comment>
<evidence type="ECO:0000256" key="4">
    <source>
        <dbReference type="ARBA" id="ARBA00022801"/>
    </source>
</evidence>
<dbReference type="Gene3D" id="3.20.20.80">
    <property type="entry name" value="Glycosidases"/>
    <property type="match status" value="1"/>
</dbReference>
<sequence length="816" mass="90180">MIHQTLHDGWQLTAVSGDVPATVAGRSVRAEVPGSTHLDLLAAGLIADPYLDRVETDLTWMHRADWRYALAFEADAPGADERVELVFDGLDTVATIELNGELLGSTRNMHRGYRFDVRGSLRGGANELVVSFRSALAHAEEVEAELGRRDHAYPHPFNMIRKMACSFGWDWGPDLQTAGIWKPVRLERWHSARLASTRPLVTVDPDGTGRVEVHVDVERAGTAGLELLAAVGGQETRVPVDGDTGVATVLVPEADLWWPVGYGAQPRYDLSVALLADGEAVDASEHRIGFRTITVDTTPDEIGTPFTFVVNGRPVFVKGANWIPDDHFLTRITRDRLARRVDQAVDANLNLLRIWGGGIYETDDFYDVCDERGVLVWQDFPFACGSYAEEEPLRGEVEAEARENVARLVARPSLALWNGNNENLWGFADWGWAEQLAGRTWGLGYYTELLPSIVAELDPTRHYSPGSPYSPGDVHPNDPDHGTRHEWEVWNRVDYTHYLDHVPRFCSEFGFQGPPTWSTLTDWVHDEPLTPTSPSFLNHQKADDGNGKLDRGLAAHLPVPEDFADWHWATQLNQARAVSFGVEHFRSWWPRTAGAVVWQLNDCWPATSWAAVDGDERRKPLWYALRHAFAPRLLTVQPRDGRLVVVVVNDHDDDWSGELVLERRSFTGAVLAASRIDFAVRGRSTALLEPAAPLVTAADPEAEVLVATTGDVRAVHLFAEDRDLSYDPAPLSARVETVPGGYRVDVRAASFARDVAVLADRVAPDAVVEEMLVPMLAGESRSFLVRTDAVLDDPSALAGPLVLRCANALGAPVVRS</sequence>
<keyword evidence="5" id="KW-0326">Glycosidase</keyword>
<dbReference type="FunFam" id="3.20.20.80:FF:000050">
    <property type="entry name" value="Beta-mannosidase B"/>
    <property type="match status" value="1"/>
</dbReference>